<evidence type="ECO:0000313" key="3">
    <source>
        <dbReference type="EMBL" id="QLG70320.1"/>
    </source>
</evidence>
<dbReference type="SMART" id="SM00332">
    <property type="entry name" value="PP2Cc"/>
    <property type="match status" value="1"/>
</dbReference>
<accession>A0A7H9AVE0</accession>
<dbReference type="SUPFAM" id="SSF81606">
    <property type="entry name" value="PP2C-like"/>
    <property type="match status" value="1"/>
</dbReference>
<dbReference type="EMBL" id="CP058604">
    <property type="protein sequence ID" value="QLG70320.1"/>
    <property type="molecule type" value="Genomic_DNA"/>
</dbReference>
<feature type="region of interest" description="Disordered" evidence="1">
    <location>
        <begin position="42"/>
        <end position="65"/>
    </location>
</feature>
<dbReference type="AlphaFoldDB" id="A0A7H9AVE0"/>
<organism evidence="3 4">
    <name type="scientific">Zygotorulaspora mrakii</name>
    <name type="common">Zygosaccharomyces mrakii</name>
    <dbReference type="NCBI Taxonomy" id="42260"/>
    <lineage>
        <taxon>Eukaryota</taxon>
        <taxon>Fungi</taxon>
        <taxon>Dikarya</taxon>
        <taxon>Ascomycota</taxon>
        <taxon>Saccharomycotina</taxon>
        <taxon>Saccharomycetes</taxon>
        <taxon>Saccharomycetales</taxon>
        <taxon>Saccharomycetaceae</taxon>
        <taxon>Zygotorulaspora</taxon>
    </lineage>
</organism>
<name>A0A7H9AVE0_ZYGMR</name>
<proteinExistence type="predicted"/>
<feature type="domain" description="PPM-type phosphatase" evidence="2">
    <location>
        <begin position="181"/>
        <end position="552"/>
    </location>
</feature>
<dbReference type="GO" id="GO:0004741">
    <property type="term" value="F:[pyruvate dehydrogenase (acetyl-transferring)]-phosphatase activity"/>
    <property type="evidence" value="ECO:0007669"/>
    <property type="project" value="TreeGrafter"/>
</dbReference>
<dbReference type="RefSeq" id="XP_037142048.1">
    <property type="nucleotide sequence ID" value="XM_037286153.1"/>
</dbReference>
<reference evidence="3 4" key="1">
    <citation type="submission" date="2020-07" db="EMBL/GenBank/DDBJ databases">
        <title>The yeast mating-type switching endonuclease HO is a domesticated member of an unorthodox homing genetic element family.</title>
        <authorList>
            <person name="Coughlan A.Y."/>
            <person name="Lombardi L."/>
            <person name="Braun-Galleani S."/>
            <person name="Martos A.R."/>
            <person name="Galeote V."/>
            <person name="Bigey F."/>
            <person name="Dequin S."/>
            <person name="Byrne K.P."/>
            <person name="Wolfe K.H."/>
        </authorList>
    </citation>
    <scope>NUCLEOTIDE SEQUENCE [LARGE SCALE GENOMIC DNA]</scope>
    <source>
        <strain evidence="3 4">NRRL Y-6702</strain>
    </source>
</reference>
<dbReference type="KEGG" id="zmk:HG535_0A02580"/>
<feature type="compositionally biased region" description="Low complexity" evidence="1">
    <location>
        <begin position="43"/>
        <end position="57"/>
    </location>
</feature>
<dbReference type="OrthoDB" id="420076at2759"/>
<dbReference type="Gene3D" id="3.60.40.10">
    <property type="entry name" value="PPM-type phosphatase domain"/>
    <property type="match status" value="1"/>
</dbReference>
<dbReference type="CDD" id="cd00143">
    <property type="entry name" value="PP2Cc"/>
    <property type="match status" value="1"/>
</dbReference>
<evidence type="ECO:0000259" key="2">
    <source>
        <dbReference type="PROSITE" id="PS51746"/>
    </source>
</evidence>
<dbReference type="Pfam" id="PF00481">
    <property type="entry name" value="PP2C"/>
    <property type="match status" value="1"/>
</dbReference>
<evidence type="ECO:0000313" key="4">
    <source>
        <dbReference type="Proteomes" id="UP000509704"/>
    </source>
</evidence>
<dbReference type="PANTHER" id="PTHR13832">
    <property type="entry name" value="PROTEIN PHOSPHATASE 2C"/>
    <property type="match status" value="1"/>
</dbReference>
<dbReference type="GeneID" id="59233956"/>
<dbReference type="PANTHER" id="PTHR13832:SF792">
    <property type="entry name" value="GM14286P"/>
    <property type="match status" value="1"/>
</dbReference>
<protein>
    <recommendedName>
        <fullName evidence="2">PPM-type phosphatase domain-containing protein</fullName>
    </recommendedName>
</protein>
<dbReference type="PROSITE" id="PS51746">
    <property type="entry name" value="PPM_2"/>
    <property type="match status" value="1"/>
</dbReference>
<dbReference type="InterPro" id="IPR001932">
    <property type="entry name" value="PPM-type_phosphatase-like_dom"/>
</dbReference>
<sequence length="580" mass="63322">MMSSVIRTVKFRRSSKVLVKALSRKQISDVIYRTYFVGTSRLSGSSSGNPNGNSSSSDATPSNKYMSPFKSRRDLKFALVGGSMLVLTYSYFSSKSVLSLDTVKGIRQYTTGPVKGPNGSSTAANGGSASSSGGNDSITLLTESEVNAKLQDLQESYFVNRGKGVLRYDVAQLPSNNPIEDSHVEQIVTVPSTNSADAGVEEDLCFFGIFDGHSGCFTSKKLSTDLVPYVAQNLGKIYSDNSEVLSSSKLIDTAIEDAFVQLDNDIVYGSLRNLFKNPTKEAMVHSLPAISGSCALLCGFNSYDSTIKVAVSGDSRALLCGLDDTDNWVVQSLSTDQTGDNPREVERIRSEHPGEDNVIRNGRVLGSLQPSRAFGDYRYKVKEIDGKSLAELPEHVKIYFRSKPRDFLTPPYVTAKPEITTTKIDQKSKFMVLASDGLFELLSNEEIAGLIVKWMEVNIVPKPHSSAPNGKLPKIKDLSSDKDLLRPAFRYQSTQKRSGPEYLMEDTNVATHLIRNALSAGGRKEYVSTLVSIPSPMSRKYRDDLTVTVVFFGDSDNEPQNIDGSIVVNNGATSQLKSKL</sequence>
<feature type="compositionally biased region" description="Low complexity" evidence="1">
    <location>
        <begin position="116"/>
        <end position="135"/>
    </location>
</feature>
<feature type="region of interest" description="Disordered" evidence="1">
    <location>
        <begin position="111"/>
        <end position="135"/>
    </location>
</feature>
<dbReference type="GO" id="GO:0005739">
    <property type="term" value="C:mitochondrion"/>
    <property type="evidence" value="ECO:0007669"/>
    <property type="project" value="TreeGrafter"/>
</dbReference>
<evidence type="ECO:0000256" key="1">
    <source>
        <dbReference type="SAM" id="MobiDB-lite"/>
    </source>
</evidence>
<dbReference type="Proteomes" id="UP000509704">
    <property type="component" value="Chromosome 1"/>
</dbReference>
<keyword evidence="4" id="KW-1185">Reference proteome</keyword>
<gene>
    <name evidence="3" type="ORF">HG535_0A02580</name>
</gene>
<dbReference type="InterPro" id="IPR036457">
    <property type="entry name" value="PPM-type-like_dom_sf"/>
</dbReference>
<dbReference type="InterPro" id="IPR015655">
    <property type="entry name" value="PP2C"/>
</dbReference>